<gene>
    <name evidence="2" type="ORF">S12H4_15430</name>
</gene>
<protein>
    <recommendedName>
        <fullName evidence="3">Poly-gamma-glutamate system protein</fullName>
    </recommendedName>
</protein>
<dbReference type="AlphaFoldDB" id="X1U4N8"/>
<reference evidence="2" key="1">
    <citation type="journal article" date="2014" name="Front. Microbiol.">
        <title>High frequency of phylogenetically diverse reductive dehalogenase-homologous genes in deep subseafloor sedimentary metagenomes.</title>
        <authorList>
            <person name="Kawai M."/>
            <person name="Futagami T."/>
            <person name="Toyoda A."/>
            <person name="Takaki Y."/>
            <person name="Nishi S."/>
            <person name="Hori S."/>
            <person name="Arai W."/>
            <person name="Tsubouchi T."/>
            <person name="Morono Y."/>
            <person name="Uchiyama I."/>
            <person name="Ito T."/>
            <person name="Fujiyama A."/>
            <person name="Inagaki F."/>
            <person name="Takami H."/>
        </authorList>
    </citation>
    <scope>NUCLEOTIDE SEQUENCE</scope>
    <source>
        <strain evidence="2">Expedition CK06-06</strain>
    </source>
</reference>
<evidence type="ECO:0000313" key="2">
    <source>
        <dbReference type="EMBL" id="GAI87279.1"/>
    </source>
</evidence>
<evidence type="ECO:0008006" key="3">
    <source>
        <dbReference type="Google" id="ProtNLM"/>
    </source>
</evidence>
<comment type="caution">
    <text evidence="2">The sequence shown here is derived from an EMBL/GenBank/DDBJ whole genome shotgun (WGS) entry which is preliminary data.</text>
</comment>
<keyword evidence="1" id="KW-0472">Membrane</keyword>
<keyword evidence="1" id="KW-1133">Transmembrane helix</keyword>
<name>X1U4N8_9ZZZZ</name>
<dbReference type="EMBL" id="BARW01007408">
    <property type="protein sequence ID" value="GAI87279.1"/>
    <property type="molecule type" value="Genomic_DNA"/>
</dbReference>
<accession>X1U4N8</accession>
<dbReference type="NCBIfam" id="TIGR04332">
    <property type="entry name" value="gamma_Glu_sys"/>
    <property type="match status" value="1"/>
</dbReference>
<feature type="transmembrane region" description="Helical" evidence="1">
    <location>
        <begin position="12"/>
        <end position="28"/>
    </location>
</feature>
<keyword evidence="1" id="KW-0812">Transmembrane</keyword>
<sequence>MNNWIKGKLSLIYLFWALIILLVGLLLIEQTKFTQSTSYYTEQIQAAQLMKSSLEAIKEERLKRAIPLDVGLDPNQTGIIGKEYTQLTTTLGNLEAKRTSTNPAFAALLVKYFKEANLKKGDVIAIGASGSFPALILATLSATRVLELEPLLIYSVGSSEYGANISEFTFVQMLDSLNGKNIIPYKLLAISMGGYLDQAEGMFYPDSQDTIKKIVQDSGTLAIDADSIEENILQRMQLYRAASNGKPIKAFVNIGGATPNYGDTNASITYPSGLVIDGPKIPDHPERGLIFEYQNLGIPIIHLLNIRDLA</sequence>
<dbReference type="InterPro" id="IPR027602">
    <property type="entry name" value="PGA_system"/>
</dbReference>
<feature type="non-terminal residue" evidence="2">
    <location>
        <position position="310"/>
    </location>
</feature>
<proteinExistence type="predicted"/>
<organism evidence="2">
    <name type="scientific">marine sediment metagenome</name>
    <dbReference type="NCBI Taxonomy" id="412755"/>
    <lineage>
        <taxon>unclassified sequences</taxon>
        <taxon>metagenomes</taxon>
        <taxon>ecological metagenomes</taxon>
    </lineage>
</organism>
<evidence type="ECO:0000256" key="1">
    <source>
        <dbReference type="SAM" id="Phobius"/>
    </source>
</evidence>